<dbReference type="InterPro" id="IPR057727">
    <property type="entry name" value="WCX_dom"/>
</dbReference>
<dbReference type="PANTHER" id="PTHR34580:SF1">
    <property type="entry name" value="PROTEIN PAFC"/>
    <property type="match status" value="1"/>
</dbReference>
<dbReference type="InterPro" id="IPR001034">
    <property type="entry name" value="DeoR_HTH"/>
</dbReference>
<dbReference type="Gene3D" id="1.10.10.10">
    <property type="entry name" value="Winged helix-like DNA-binding domain superfamily/Winged helix DNA-binding domain"/>
    <property type="match status" value="1"/>
</dbReference>
<dbReference type="OrthoDB" id="9807255at2"/>
<dbReference type="GO" id="GO:0003700">
    <property type="term" value="F:DNA-binding transcription factor activity"/>
    <property type="evidence" value="ECO:0007669"/>
    <property type="project" value="InterPro"/>
</dbReference>
<dbReference type="InterPro" id="IPR013196">
    <property type="entry name" value="HTH_11"/>
</dbReference>
<dbReference type="SUPFAM" id="SSF46785">
    <property type="entry name" value="Winged helix' DNA-binding domain"/>
    <property type="match status" value="1"/>
</dbReference>
<name>A0A2N8KZY8_9BURK</name>
<proteinExistence type="predicted"/>
<organism evidence="4 5">
    <name type="scientific">Kinneretia aquatilis</name>
    <dbReference type="NCBI Taxonomy" id="2070761"/>
    <lineage>
        <taxon>Bacteria</taxon>
        <taxon>Pseudomonadati</taxon>
        <taxon>Pseudomonadota</taxon>
        <taxon>Betaproteobacteria</taxon>
        <taxon>Burkholderiales</taxon>
        <taxon>Sphaerotilaceae</taxon>
        <taxon>Roseateles</taxon>
    </lineage>
</organism>
<dbReference type="PROSITE" id="PS52050">
    <property type="entry name" value="WYL"/>
    <property type="match status" value="1"/>
</dbReference>
<dbReference type="Pfam" id="PF25583">
    <property type="entry name" value="WCX"/>
    <property type="match status" value="1"/>
</dbReference>
<dbReference type="PROSITE" id="PS51000">
    <property type="entry name" value="HTH_DEOR_2"/>
    <property type="match status" value="1"/>
</dbReference>
<dbReference type="AlphaFoldDB" id="A0A2N8KZY8"/>
<sequence length="328" mass="36001">MQSSRLLAILLRLQAQGRVSAQALAEALEVSVRTVYRDIDALSAAGVPVYAEKGRRGGFVLREGYRTRLTGLDRPEAETLFFAGAPFAAEQLGLGAVLETTRLKLLAALPEAMQQDAQRVASRFHLDPVAWFQGPEAQGLLPELATAVWTGRMLQLHYRRWQGEVERRVAPLGLVLKAGLWYLVAAAGSQVRSYRVSAILAMTVEDELAPALPGFELQRYWQQFCADYEARMASGRARVRVHPAALRRLSELSLAVARAVADATPPAAAEAWWELEIPIESIPAAVGELLRLGPQVQALEPPELRQALAEAVLRLQAIYPPRVNSENS</sequence>
<evidence type="ECO:0000313" key="4">
    <source>
        <dbReference type="EMBL" id="PND39016.1"/>
    </source>
</evidence>
<reference evidence="4 5" key="1">
    <citation type="submission" date="2018-01" db="EMBL/GenBank/DDBJ databases">
        <title>Draft genome sequence of Paucibacter aquatile CR182 isolated from freshwater of the Nakdong River.</title>
        <authorList>
            <person name="Choi A."/>
            <person name="Chung E.J."/>
        </authorList>
    </citation>
    <scope>NUCLEOTIDE SEQUENCE [LARGE SCALE GENOMIC DNA]</scope>
    <source>
        <strain evidence="4 5">CR182</strain>
    </source>
</reference>
<dbReference type="InterPro" id="IPR036390">
    <property type="entry name" value="WH_DNA-bd_sf"/>
</dbReference>
<keyword evidence="2" id="KW-0804">Transcription</keyword>
<evidence type="ECO:0000256" key="1">
    <source>
        <dbReference type="ARBA" id="ARBA00023015"/>
    </source>
</evidence>
<gene>
    <name evidence="4" type="ORF">C1O66_16770</name>
</gene>
<feature type="domain" description="HTH deoR-type" evidence="3">
    <location>
        <begin position="2"/>
        <end position="57"/>
    </location>
</feature>
<dbReference type="Pfam" id="PF08279">
    <property type="entry name" value="HTH_11"/>
    <property type="match status" value="1"/>
</dbReference>
<comment type="caution">
    <text evidence="4">The sequence shown here is derived from an EMBL/GenBank/DDBJ whole genome shotgun (WGS) entry which is preliminary data.</text>
</comment>
<dbReference type="InterPro" id="IPR026881">
    <property type="entry name" value="WYL_dom"/>
</dbReference>
<dbReference type="InterPro" id="IPR051534">
    <property type="entry name" value="CBASS_pafABC_assoc_protein"/>
</dbReference>
<dbReference type="InterPro" id="IPR036388">
    <property type="entry name" value="WH-like_DNA-bd_sf"/>
</dbReference>
<accession>A0A2N8KZY8</accession>
<keyword evidence="1" id="KW-0805">Transcription regulation</keyword>
<dbReference type="RefSeq" id="WP_102768933.1">
    <property type="nucleotide sequence ID" value="NZ_POSP01000003.1"/>
</dbReference>
<dbReference type="Pfam" id="PF13280">
    <property type="entry name" value="WYL"/>
    <property type="match status" value="1"/>
</dbReference>
<protein>
    <submittedName>
        <fullName evidence="4">Transcriptional regulator</fullName>
    </submittedName>
</protein>
<keyword evidence="5" id="KW-1185">Reference proteome</keyword>
<dbReference type="PANTHER" id="PTHR34580">
    <property type="match status" value="1"/>
</dbReference>
<evidence type="ECO:0000313" key="5">
    <source>
        <dbReference type="Proteomes" id="UP000235916"/>
    </source>
</evidence>
<evidence type="ECO:0000259" key="3">
    <source>
        <dbReference type="PROSITE" id="PS51000"/>
    </source>
</evidence>
<dbReference type="Proteomes" id="UP000235916">
    <property type="component" value="Unassembled WGS sequence"/>
</dbReference>
<dbReference type="EMBL" id="POSP01000003">
    <property type="protein sequence ID" value="PND39016.1"/>
    <property type="molecule type" value="Genomic_DNA"/>
</dbReference>
<evidence type="ECO:0000256" key="2">
    <source>
        <dbReference type="ARBA" id="ARBA00023163"/>
    </source>
</evidence>